<proteinExistence type="predicted"/>
<reference evidence="3" key="1">
    <citation type="submission" date="2020-08" db="EMBL/GenBank/DDBJ databases">
        <authorList>
            <person name="Cejkova D."/>
            <person name="Kubasova T."/>
            <person name="Jahodarova E."/>
            <person name="Rychlik I."/>
        </authorList>
    </citation>
    <scope>NUCLEOTIDE SEQUENCE</scope>
    <source>
        <strain evidence="3">An582</strain>
    </source>
</reference>
<dbReference type="Proteomes" id="UP000705508">
    <property type="component" value="Unassembled WGS sequence"/>
</dbReference>
<dbReference type="AlphaFoldDB" id="A0A938XFH5"/>
<dbReference type="EMBL" id="JACJKS010000016">
    <property type="protein sequence ID" value="MBM6949037.1"/>
    <property type="molecule type" value="Genomic_DNA"/>
</dbReference>
<feature type="compositionally biased region" description="Basic and acidic residues" evidence="1">
    <location>
        <begin position="43"/>
        <end position="54"/>
    </location>
</feature>
<accession>A0A938XFH5</accession>
<evidence type="ECO:0000256" key="1">
    <source>
        <dbReference type="SAM" id="MobiDB-lite"/>
    </source>
</evidence>
<dbReference type="PROSITE" id="PS51257">
    <property type="entry name" value="PROKAR_LIPOPROTEIN"/>
    <property type="match status" value="1"/>
</dbReference>
<dbReference type="InterPro" id="IPR015050">
    <property type="entry name" value="BofC_C"/>
</dbReference>
<evidence type="ECO:0000259" key="2">
    <source>
        <dbReference type="Pfam" id="PF08955"/>
    </source>
</evidence>
<evidence type="ECO:0000313" key="3">
    <source>
        <dbReference type="EMBL" id="MBM6949037.1"/>
    </source>
</evidence>
<dbReference type="RefSeq" id="WP_204907038.1">
    <property type="nucleotide sequence ID" value="NZ_JACJKS010000016.1"/>
</dbReference>
<name>A0A938XFH5_9CLOT</name>
<gene>
    <name evidence="3" type="ORF">H6A20_10275</name>
</gene>
<feature type="domain" description="Bypass of forespore C C-terminal" evidence="2">
    <location>
        <begin position="63"/>
        <end position="126"/>
    </location>
</feature>
<organism evidence="3 4">
    <name type="scientific">Mordavella massiliensis</name>
    <dbReference type="NCBI Taxonomy" id="1871024"/>
    <lineage>
        <taxon>Bacteria</taxon>
        <taxon>Bacillati</taxon>
        <taxon>Bacillota</taxon>
        <taxon>Clostridia</taxon>
        <taxon>Eubacteriales</taxon>
        <taxon>Clostridiaceae</taxon>
        <taxon>Mordavella</taxon>
    </lineage>
</organism>
<dbReference type="Pfam" id="PF08955">
    <property type="entry name" value="BofC_C"/>
    <property type="match status" value="1"/>
</dbReference>
<sequence length="127" mass="13935">MKKKLSVGFFTAALAAFILLACAYHFTYEKALERAGDASLAARTEEGGDTKESPSVETEGSAVKEDTYCLLEENGYVVVYLGDRETVYDYTSIEVASLPAGLQHEIKNGKYVGSTQMLYSFLENYSS</sequence>
<comment type="caution">
    <text evidence="3">The sequence shown here is derived from an EMBL/GenBank/DDBJ whole genome shotgun (WGS) entry which is preliminary data.</text>
</comment>
<reference evidence="3" key="2">
    <citation type="journal article" date="2021" name="Sci. Rep.">
        <title>The distribution of antibiotic resistance genes in chicken gut microbiota commensals.</title>
        <authorList>
            <person name="Juricova H."/>
            <person name="Matiasovicova J."/>
            <person name="Kubasova T."/>
            <person name="Cejkova D."/>
            <person name="Rychlik I."/>
        </authorList>
    </citation>
    <scope>NUCLEOTIDE SEQUENCE</scope>
    <source>
        <strain evidence="3">An582</strain>
    </source>
</reference>
<feature type="region of interest" description="Disordered" evidence="1">
    <location>
        <begin position="39"/>
        <end position="62"/>
    </location>
</feature>
<protein>
    <submittedName>
        <fullName evidence="3">BofC C-terminal domain-containing protein</fullName>
    </submittedName>
</protein>
<evidence type="ECO:0000313" key="4">
    <source>
        <dbReference type="Proteomes" id="UP000705508"/>
    </source>
</evidence>